<feature type="transmembrane region" description="Helical" evidence="1">
    <location>
        <begin position="162"/>
        <end position="181"/>
    </location>
</feature>
<dbReference type="EMBL" id="RAQO01000009">
    <property type="protein sequence ID" value="RKF14270.1"/>
    <property type="molecule type" value="Genomic_DNA"/>
</dbReference>
<keyword evidence="4" id="KW-1185">Reference proteome</keyword>
<evidence type="ECO:0000313" key="3">
    <source>
        <dbReference type="EMBL" id="RKF14270.1"/>
    </source>
</evidence>
<proteinExistence type="predicted"/>
<evidence type="ECO:0000256" key="1">
    <source>
        <dbReference type="SAM" id="Phobius"/>
    </source>
</evidence>
<sequence>MVLFILGDWLDSGVVSPPSAYNDFMLGCRLNFSLWFLLGVVFYQYQSLLSLLASFKTLVILLVCACLAFPAAYLSSVGVFGDLRTQPYAPLELIIHSLIKNLNTLSWVMLIMGITLSSFNHPSKLIRLLVEMSYPIYILHYIPIILVSAILIGQGFSQVLEVSLAPLITFFLCSVLYWVFIKFTPLNWIINGYHKSWFKLGGST</sequence>
<protein>
    <recommendedName>
        <fullName evidence="2">Acyltransferase 3 domain-containing protein</fullName>
    </recommendedName>
</protein>
<feature type="transmembrane region" description="Helical" evidence="1">
    <location>
        <begin position="93"/>
        <end position="116"/>
    </location>
</feature>
<feature type="transmembrane region" description="Helical" evidence="1">
    <location>
        <begin position="57"/>
        <end position="81"/>
    </location>
</feature>
<keyword evidence="1" id="KW-0472">Membrane</keyword>
<accession>A0A420E6K9</accession>
<reference evidence="3 4" key="1">
    <citation type="submission" date="2018-09" db="EMBL/GenBank/DDBJ databases">
        <authorList>
            <person name="Wang Z."/>
        </authorList>
    </citation>
    <scope>NUCLEOTIDE SEQUENCE [LARGE SCALE GENOMIC DNA]</scope>
    <source>
        <strain evidence="3 4">ALS 81</strain>
    </source>
</reference>
<dbReference type="Proteomes" id="UP000286482">
    <property type="component" value="Unassembled WGS sequence"/>
</dbReference>
<feature type="transmembrane region" description="Helical" evidence="1">
    <location>
        <begin position="24"/>
        <end position="45"/>
    </location>
</feature>
<dbReference type="PANTHER" id="PTHR36927:SF1">
    <property type="entry name" value="MDO-LIKE PROTEIN"/>
    <property type="match status" value="1"/>
</dbReference>
<name>A0A420E6K9_9ALTE</name>
<dbReference type="InterPro" id="IPR002656">
    <property type="entry name" value="Acyl_transf_3_dom"/>
</dbReference>
<feature type="domain" description="Acyltransferase 3" evidence="2">
    <location>
        <begin position="21"/>
        <end position="178"/>
    </location>
</feature>
<dbReference type="AlphaFoldDB" id="A0A420E6K9"/>
<dbReference type="PANTHER" id="PTHR36927">
    <property type="entry name" value="BLR4337 PROTEIN"/>
    <property type="match status" value="1"/>
</dbReference>
<gene>
    <name evidence="3" type="ORF">DBZ36_16530</name>
</gene>
<evidence type="ECO:0000313" key="4">
    <source>
        <dbReference type="Proteomes" id="UP000286482"/>
    </source>
</evidence>
<keyword evidence="1" id="KW-0812">Transmembrane</keyword>
<dbReference type="Pfam" id="PF01757">
    <property type="entry name" value="Acyl_transf_3"/>
    <property type="match status" value="1"/>
</dbReference>
<dbReference type="InterPro" id="IPR050623">
    <property type="entry name" value="Glucan_succinyl_AcylTrfase"/>
</dbReference>
<keyword evidence="1" id="KW-1133">Transmembrane helix</keyword>
<organism evidence="3 4">
    <name type="scientific">Alginatibacterium sediminis</name>
    <dbReference type="NCBI Taxonomy" id="2164068"/>
    <lineage>
        <taxon>Bacteria</taxon>
        <taxon>Pseudomonadati</taxon>
        <taxon>Pseudomonadota</taxon>
        <taxon>Gammaproteobacteria</taxon>
        <taxon>Alteromonadales</taxon>
        <taxon>Alteromonadaceae</taxon>
        <taxon>Alginatibacterium</taxon>
    </lineage>
</organism>
<feature type="transmembrane region" description="Helical" evidence="1">
    <location>
        <begin position="137"/>
        <end position="156"/>
    </location>
</feature>
<dbReference type="GO" id="GO:0016747">
    <property type="term" value="F:acyltransferase activity, transferring groups other than amino-acyl groups"/>
    <property type="evidence" value="ECO:0007669"/>
    <property type="project" value="InterPro"/>
</dbReference>
<evidence type="ECO:0000259" key="2">
    <source>
        <dbReference type="Pfam" id="PF01757"/>
    </source>
</evidence>
<comment type="caution">
    <text evidence="3">The sequence shown here is derived from an EMBL/GenBank/DDBJ whole genome shotgun (WGS) entry which is preliminary data.</text>
</comment>